<dbReference type="PANTHER" id="PTHR12934">
    <property type="entry name" value="50S RIBOSOMAL PROTEIN L15"/>
    <property type="match status" value="1"/>
</dbReference>
<sequence length="151" mass="16242">MNMAEKLPKIKVKKAKRLGRGYGSGRGGHTVGRGQKGQKARNKPGALFEGLKMKKSFIKRLPLSRGKGRFKGKDKPIIIKIGYLNILPAASRVDVESLVKAGVVREKDAKAYGVKILGNGEINKKLTVLVPISNASAKKIEKAGGKVVKNA</sequence>
<evidence type="ECO:0000256" key="4">
    <source>
        <dbReference type="HAMAP-Rule" id="MF_01341"/>
    </source>
</evidence>
<dbReference type="Pfam" id="PF00828">
    <property type="entry name" value="Ribosomal_L27A"/>
    <property type="match status" value="1"/>
</dbReference>
<dbReference type="SUPFAM" id="SSF52080">
    <property type="entry name" value="Ribosomal proteins L15p and L18e"/>
    <property type="match status" value="1"/>
</dbReference>
<keyword evidence="2 4" id="KW-0689">Ribosomal protein</keyword>
<keyword evidence="3 4" id="KW-0687">Ribonucleoprotein</keyword>
<evidence type="ECO:0000313" key="7">
    <source>
        <dbReference type="EMBL" id="OGM12746.1"/>
    </source>
</evidence>
<dbReference type="GO" id="GO:0015934">
    <property type="term" value="C:large ribosomal subunit"/>
    <property type="evidence" value="ECO:0007669"/>
    <property type="project" value="InterPro"/>
</dbReference>
<gene>
    <name evidence="4" type="primary">rplO</name>
    <name evidence="7" type="ORF">A2V80_03035</name>
</gene>
<dbReference type="GO" id="GO:0006412">
    <property type="term" value="P:translation"/>
    <property type="evidence" value="ECO:0007669"/>
    <property type="project" value="UniProtKB-UniRule"/>
</dbReference>
<protein>
    <recommendedName>
        <fullName evidence="4">Large ribosomal subunit protein uL15</fullName>
    </recommendedName>
</protein>
<dbReference type="PANTHER" id="PTHR12934:SF11">
    <property type="entry name" value="LARGE RIBOSOMAL SUBUNIT PROTEIN UL15M"/>
    <property type="match status" value="1"/>
</dbReference>
<feature type="region of interest" description="Disordered" evidence="5">
    <location>
        <begin position="18"/>
        <end position="45"/>
    </location>
</feature>
<comment type="caution">
    <text evidence="7">The sequence shown here is derived from an EMBL/GenBank/DDBJ whole genome shotgun (WGS) entry which is preliminary data.</text>
</comment>
<dbReference type="GO" id="GO:0003735">
    <property type="term" value="F:structural constituent of ribosome"/>
    <property type="evidence" value="ECO:0007669"/>
    <property type="project" value="InterPro"/>
</dbReference>
<dbReference type="GO" id="GO:0019843">
    <property type="term" value="F:rRNA binding"/>
    <property type="evidence" value="ECO:0007669"/>
    <property type="project" value="UniProtKB-UniRule"/>
</dbReference>
<reference evidence="7 8" key="1">
    <citation type="journal article" date="2016" name="Nat. Commun.">
        <title>Thousands of microbial genomes shed light on interconnected biogeochemical processes in an aquifer system.</title>
        <authorList>
            <person name="Anantharaman K."/>
            <person name="Brown C.T."/>
            <person name="Hug L.A."/>
            <person name="Sharon I."/>
            <person name="Castelle C.J."/>
            <person name="Probst A.J."/>
            <person name="Thomas B.C."/>
            <person name="Singh A."/>
            <person name="Wilkins M.J."/>
            <person name="Karaoz U."/>
            <person name="Brodie E.L."/>
            <person name="Williams K.H."/>
            <person name="Hubbard S.S."/>
            <person name="Banfield J.F."/>
        </authorList>
    </citation>
    <scope>NUCLEOTIDE SEQUENCE [LARGE SCALE GENOMIC DNA]</scope>
</reference>
<dbReference type="InterPro" id="IPR036227">
    <property type="entry name" value="Ribosomal_uL15/eL18_sf"/>
</dbReference>
<dbReference type="AlphaFoldDB" id="A0A1F7XCM0"/>
<feature type="compositionally biased region" description="Gly residues" evidence="5">
    <location>
        <begin position="20"/>
        <end position="35"/>
    </location>
</feature>
<dbReference type="Gene3D" id="3.100.10.10">
    <property type="match status" value="1"/>
</dbReference>
<keyword evidence="4" id="KW-0699">rRNA-binding</keyword>
<dbReference type="EMBL" id="MGFU01000015">
    <property type="protein sequence ID" value="OGM12746.1"/>
    <property type="molecule type" value="Genomic_DNA"/>
</dbReference>
<evidence type="ECO:0000256" key="3">
    <source>
        <dbReference type="ARBA" id="ARBA00023274"/>
    </source>
</evidence>
<dbReference type="InterPro" id="IPR030878">
    <property type="entry name" value="Ribosomal_uL15"/>
</dbReference>
<keyword evidence="4" id="KW-0694">RNA-binding</keyword>
<feature type="domain" description="Large ribosomal subunit protein uL15/eL18" evidence="6">
    <location>
        <begin position="92"/>
        <end position="148"/>
    </location>
</feature>
<accession>A0A1F7XCM0</accession>
<dbReference type="Proteomes" id="UP000179013">
    <property type="component" value="Unassembled WGS sequence"/>
</dbReference>
<evidence type="ECO:0000256" key="5">
    <source>
        <dbReference type="SAM" id="MobiDB-lite"/>
    </source>
</evidence>
<name>A0A1F7XCM0_9BACT</name>
<comment type="function">
    <text evidence="4">Binds to the 23S rRNA.</text>
</comment>
<organism evidence="7 8">
    <name type="scientific">Candidatus Woesebacteria bacterium RBG_16_39_8b</name>
    <dbReference type="NCBI Taxonomy" id="1802482"/>
    <lineage>
        <taxon>Bacteria</taxon>
        <taxon>Candidatus Woeseibacteriota</taxon>
    </lineage>
</organism>
<evidence type="ECO:0000256" key="2">
    <source>
        <dbReference type="ARBA" id="ARBA00022980"/>
    </source>
</evidence>
<proteinExistence type="inferred from homology"/>
<comment type="subunit">
    <text evidence="4">Part of the 50S ribosomal subunit.</text>
</comment>
<dbReference type="InterPro" id="IPR021131">
    <property type="entry name" value="Ribosomal_uL15/eL18"/>
</dbReference>
<evidence type="ECO:0000259" key="6">
    <source>
        <dbReference type="Pfam" id="PF00828"/>
    </source>
</evidence>
<dbReference type="HAMAP" id="MF_01341">
    <property type="entry name" value="Ribosomal_uL15"/>
    <property type="match status" value="1"/>
</dbReference>
<evidence type="ECO:0000256" key="1">
    <source>
        <dbReference type="ARBA" id="ARBA00007320"/>
    </source>
</evidence>
<dbReference type="InterPro" id="IPR005749">
    <property type="entry name" value="Ribosomal_uL15_bac-type"/>
</dbReference>
<evidence type="ECO:0000313" key="8">
    <source>
        <dbReference type="Proteomes" id="UP000179013"/>
    </source>
</evidence>
<comment type="similarity">
    <text evidence="1 4">Belongs to the universal ribosomal protein uL15 family.</text>
</comment>